<proteinExistence type="inferred from homology"/>
<keyword evidence="5" id="KW-0963">Cytoplasm</keyword>
<evidence type="ECO:0000256" key="5">
    <source>
        <dbReference type="ARBA" id="ARBA00022490"/>
    </source>
</evidence>
<dbReference type="RefSeq" id="WP_344115735.1">
    <property type="nucleotide sequence ID" value="NZ_BAAABW010000002.1"/>
</dbReference>
<reference evidence="13" key="1">
    <citation type="journal article" date="2019" name="Int. J. Syst. Evol. Microbiol.">
        <title>The Global Catalogue of Microorganisms (GCM) 10K type strain sequencing project: providing services to taxonomists for standard genome sequencing and annotation.</title>
        <authorList>
            <consortium name="The Broad Institute Genomics Platform"/>
            <consortium name="The Broad Institute Genome Sequencing Center for Infectious Disease"/>
            <person name="Wu L."/>
            <person name="Ma J."/>
        </authorList>
    </citation>
    <scope>NUCLEOTIDE SEQUENCE [LARGE SCALE GENOMIC DNA]</scope>
    <source>
        <strain evidence="13">JCM 4565</strain>
    </source>
</reference>
<dbReference type="EMBL" id="BAAABW010000002">
    <property type="protein sequence ID" value="GAA0332856.1"/>
    <property type="molecule type" value="Genomic_DNA"/>
</dbReference>
<gene>
    <name evidence="12" type="ORF">GCM10010319_06020</name>
</gene>
<comment type="similarity">
    <text evidence="2">Belongs to the methyltransferase superfamily. L-isoaspartyl/D-aspartyl protein methyltransferase family.</text>
</comment>
<evidence type="ECO:0000313" key="13">
    <source>
        <dbReference type="Proteomes" id="UP001500063"/>
    </source>
</evidence>
<keyword evidence="7" id="KW-0808">Transferase</keyword>
<evidence type="ECO:0000256" key="10">
    <source>
        <dbReference type="ARBA" id="ARBA00031323"/>
    </source>
</evidence>
<dbReference type="InterPro" id="IPR000682">
    <property type="entry name" value="PCMT"/>
</dbReference>
<evidence type="ECO:0000256" key="2">
    <source>
        <dbReference type="ARBA" id="ARBA00005369"/>
    </source>
</evidence>
<dbReference type="GO" id="GO:0008168">
    <property type="term" value="F:methyltransferase activity"/>
    <property type="evidence" value="ECO:0007669"/>
    <property type="project" value="UniProtKB-KW"/>
</dbReference>
<comment type="caution">
    <text evidence="12">The sequence shown here is derived from an EMBL/GenBank/DDBJ whole genome shotgun (WGS) entry which is preliminary data.</text>
</comment>
<dbReference type="PANTHER" id="PTHR11579:SF0">
    <property type="entry name" value="PROTEIN-L-ISOASPARTATE(D-ASPARTATE) O-METHYLTRANSFERASE"/>
    <property type="match status" value="1"/>
</dbReference>
<dbReference type="Gene3D" id="3.40.50.150">
    <property type="entry name" value="Vaccinia Virus protein VP39"/>
    <property type="match status" value="1"/>
</dbReference>
<evidence type="ECO:0000256" key="11">
    <source>
        <dbReference type="ARBA" id="ARBA00031350"/>
    </source>
</evidence>
<comment type="subcellular location">
    <subcellularLocation>
        <location evidence="1">Cytoplasm</location>
    </subcellularLocation>
</comment>
<dbReference type="PANTHER" id="PTHR11579">
    <property type="entry name" value="PROTEIN-L-ISOASPARTATE O-METHYLTRANSFERASE"/>
    <property type="match status" value="1"/>
</dbReference>
<evidence type="ECO:0000256" key="1">
    <source>
        <dbReference type="ARBA" id="ARBA00004496"/>
    </source>
</evidence>
<organism evidence="12 13">
    <name type="scientific">Streptomyces blastmyceticus</name>
    <dbReference type="NCBI Taxonomy" id="68180"/>
    <lineage>
        <taxon>Bacteria</taxon>
        <taxon>Bacillati</taxon>
        <taxon>Actinomycetota</taxon>
        <taxon>Actinomycetes</taxon>
        <taxon>Kitasatosporales</taxon>
        <taxon>Streptomycetaceae</taxon>
        <taxon>Streptomyces</taxon>
    </lineage>
</organism>
<dbReference type="EC" id="2.1.1.77" evidence="3"/>
<evidence type="ECO:0000256" key="6">
    <source>
        <dbReference type="ARBA" id="ARBA00022603"/>
    </source>
</evidence>
<evidence type="ECO:0000256" key="7">
    <source>
        <dbReference type="ARBA" id="ARBA00022679"/>
    </source>
</evidence>
<dbReference type="Pfam" id="PF01135">
    <property type="entry name" value="PCMT"/>
    <property type="match status" value="1"/>
</dbReference>
<keyword evidence="8" id="KW-0949">S-adenosyl-L-methionine</keyword>
<dbReference type="SUPFAM" id="SSF53335">
    <property type="entry name" value="S-adenosyl-L-methionine-dependent methyltransferases"/>
    <property type="match status" value="1"/>
</dbReference>
<evidence type="ECO:0000256" key="3">
    <source>
        <dbReference type="ARBA" id="ARBA00011890"/>
    </source>
</evidence>
<name>A0ABP3G2D7_9ACTN</name>
<evidence type="ECO:0000313" key="12">
    <source>
        <dbReference type="EMBL" id="GAA0332856.1"/>
    </source>
</evidence>
<evidence type="ECO:0000256" key="8">
    <source>
        <dbReference type="ARBA" id="ARBA00022691"/>
    </source>
</evidence>
<evidence type="ECO:0000256" key="9">
    <source>
        <dbReference type="ARBA" id="ARBA00030757"/>
    </source>
</evidence>
<protein>
    <recommendedName>
        <fullName evidence="4">Protein-L-isoaspartate O-methyltransferase</fullName>
        <ecNumber evidence="3">2.1.1.77</ecNumber>
    </recommendedName>
    <alternativeName>
        <fullName evidence="11">L-isoaspartyl protein carboxyl methyltransferase</fullName>
    </alternativeName>
    <alternativeName>
        <fullName evidence="9">Protein L-isoaspartyl methyltransferase</fullName>
    </alternativeName>
    <alternativeName>
        <fullName evidence="10">Protein-beta-aspartate methyltransferase</fullName>
    </alternativeName>
</protein>
<keyword evidence="13" id="KW-1185">Reference proteome</keyword>
<dbReference type="CDD" id="cd02440">
    <property type="entry name" value="AdoMet_MTases"/>
    <property type="match status" value="1"/>
</dbReference>
<sequence length="366" mass="40804">MTSQEQLLQELERKRALTPEWRGAVASVDRAHFIPDTFEGHNRDENPDHWRKAVYSDAPLVTQVNAGNPITDGEFTLSTSSSSMPSIMLEMLDLLEVEAGQRVLEIGTGTGYNAAWLVHRLGDVNVTTVEFDAAILATAVGNLKRAGYHPTTVLGNGRHGHPEGAPYHRIICTCTMRQVPRSWLEQCPDGRIVTPWGSSYFAASFVTLDVRGGKAQGRLSGNPAFMWDRTQRAGAGYVRDFYRGEKGRKSTTDIEPQNVIQDDPAFFIALSVTDAWHRWCEADDDSGEATLWLFADDGSSWATVEYAPGQDTYEVEQYGPRALWDEVRTAFLRWHALGTPQRSRFGLTVDGDGQRVWLDNPRSTVN</sequence>
<dbReference type="Proteomes" id="UP001500063">
    <property type="component" value="Unassembled WGS sequence"/>
</dbReference>
<dbReference type="InterPro" id="IPR029063">
    <property type="entry name" value="SAM-dependent_MTases_sf"/>
</dbReference>
<dbReference type="GO" id="GO:0032259">
    <property type="term" value="P:methylation"/>
    <property type="evidence" value="ECO:0007669"/>
    <property type="project" value="UniProtKB-KW"/>
</dbReference>
<evidence type="ECO:0000256" key="4">
    <source>
        <dbReference type="ARBA" id="ARBA00013346"/>
    </source>
</evidence>
<accession>A0ABP3G2D7</accession>
<keyword evidence="6 12" id="KW-0489">Methyltransferase</keyword>